<organism evidence="1">
    <name type="scientific">Thermus islandicus</name>
    <dbReference type="NCBI Taxonomy" id="540988"/>
    <lineage>
        <taxon>Bacteria</taxon>
        <taxon>Thermotogati</taxon>
        <taxon>Deinococcota</taxon>
        <taxon>Deinococci</taxon>
        <taxon>Thermales</taxon>
        <taxon>Thermaceae</taxon>
        <taxon>Thermus</taxon>
    </lineage>
</organism>
<reference evidence="1" key="1">
    <citation type="journal article" date="2020" name="mSystems">
        <title>Genome- and Community-Level Interaction Insights into Carbon Utilization and Element Cycling Functions of Hydrothermarchaeota in Hydrothermal Sediment.</title>
        <authorList>
            <person name="Zhou Z."/>
            <person name="Liu Y."/>
            <person name="Xu W."/>
            <person name="Pan J."/>
            <person name="Luo Z.H."/>
            <person name="Li M."/>
        </authorList>
    </citation>
    <scope>NUCLEOTIDE SEQUENCE [LARGE SCALE GENOMIC DNA]</scope>
    <source>
        <strain evidence="2">SpSt-189</strain>
        <strain evidence="1">SpSt-246</strain>
    </source>
</reference>
<proteinExistence type="predicted"/>
<gene>
    <name evidence="2" type="ORF">ENP09_03080</name>
    <name evidence="1" type="ORF">ENP73_02620</name>
</gene>
<protein>
    <submittedName>
        <fullName evidence="1">Uncharacterized protein</fullName>
    </submittedName>
</protein>
<dbReference type="EMBL" id="DSKL01000116">
    <property type="protein sequence ID" value="HEH81902.1"/>
    <property type="molecule type" value="Genomic_DNA"/>
</dbReference>
<sequence>MALAWSSPVYLERQRLLELLPEAPGFAIWLEAPAGFGKSVLAGQDEEALLLLVEHCRQRGQKARALAHLERYRKQLWEELRERPSPQVEALIRSLQG</sequence>
<evidence type="ECO:0000313" key="2">
    <source>
        <dbReference type="EMBL" id="HEO41868.1"/>
    </source>
</evidence>
<evidence type="ECO:0000313" key="1">
    <source>
        <dbReference type="EMBL" id="HEH81902.1"/>
    </source>
</evidence>
<accession>A0A7C2C057</accession>
<comment type="caution">
    <text evidence="1">The sequence shown here is derived from an EMBL/GenBank/DDBJ whole genome shotgun (WGS) entry which is preliminary data.</text>
</comment>
<dbReference type="AlphaFoldDB" id="A0A7C2C057"/>
<dbReference type="Gene3D" id="1.25.40.10">
    <property type="entry name" value="Tetratricopeptide repeat domain"/>
    <property type="match status" value="1"/>
</dbReference>
<dbReference type="InterPro" id="IPR011990">
    <property type="entry name" value="TPR-like_helical_dom_sf"/>
</dbReference>
<dbReference type="EMBL" id="DSHZ01000160">
    <property type="protein sequence ID" value="HEO41868.1"/>
    <property type="molecule type" value="Genomic_DNA"/>
</dbReference>
<name>A0A7C2C057_9DEIN</name>